<protein>
    <submittedName>
        <fullName evidence="1">Uncharacterized protein</fullName>
    </submittedName>
</protein>
<dbReference type="EMBL" id="EF676317">
    <property type="protein sequence ID" value="ABR16228.1"/>
    <property type="molecule type" value="mRNA"/>
</dbReference>
<sequence length="62" mass="7091">MAVPSDSMTAFFFQAKTPFSSILSSSKISSFFPFEFPFFCMSKKMSRVLNQLLFVGDKFLIM</sequence>
<proteinExistence type="evidence at transcript level"/>
<name>B8LKP8_PICSI</name>
<organism evidence="1">
    <name type="scientific">Picea sitchensis</name>
    <name type="common">Sitka spruce</name>
    <name type="synonym">Pinus sitchensis</name>
    <dbReference type="NCBI Taxonomy" id="3332"/>
    <lineage>
        <taxon>Eukaryota</taxon>
        <taxon>Viridiplantae</taxon>
        <taxon>Streptophyta</taxon>
        <taxon>Embryophyta</taxon>
        <taxon>Tracheophyta</taxon>
        <taxon>Spermatophyta</taxon>
        <taxon>Pinopsida</taxon>
        <taxon>Pinidae</taxon>
        <taxon>Conifers I</taxon>
        <taxon>Pinales</taxon>
        <taxon>Pinaceae</taxon>
        <taxon>Picea</taxon>
    </lineage>
</organism>
<accession>B8LKP8</accession>
<reference evidence="1" key="1">
    <citation type="submission" date="2007-06" db="EMBL/GenBank/DDBJ databases">
        <title>Full length cDNA sequences from Sitka Spruce (Picea sitchensis).</title>
        <authorList>
            <person name="Ralph S.G."/>
            <person name="Chun H.E."/>
            <person name="Liao N."/>
            <person name="Ali J."/>
            <person name="Reid K."/>
            <person name="Kolosova N."/>
            <person name="Cooper N."/>
            <person name="Cullis C."/>
            <person name="Jancsik S."/>
            <person name="Moore R."/>
            <person name="Mayo M."/>
            <person name="Wagner S."/>
            <person name="Holt R.A."/>
            <person name="Jones S.J.M."/>
            <person name="Marra M.A."/>
            <person name="Ritland C.E."/>
            <person name="Ritland K."/>
            <person name="Bohlmann J."/>
        </authorList>
    </citation>
    <scope>NUCLEOTIDE SEQUENCE</scope>
    <source>
        <tissue evidence="1">Green portion of the leader tissue</tissue>
    </source>
</reference>
<dbReference type="AlphaFoldDB" id="B8LKP8"/>
<evidence type="ECO:0000313" key="1">
    <source>
        <dbReference type="EMBL" id="ABR16228.1"/>
    </source>
</evidence>